<dbReference type="SMART" id="SM00327">
    <property type="entry name" value="VWA"/>
    <property type="match status" value="2"/>
</dbReference>
<evidence type="ECO:0000313" key="3">
    <source>
        <dbReference type="EMBL" id="CAB3398004.1"/>
    </source>
</evidence>
<dbReference type="CDD" id="cd01450">
    <property type="entry name" value="vWFA_subfamily_ECM"/>
    <property type="match status" value="1"/>
</dbReference>
<name>A0A8S1EEP9_9PELO</name>
<dbReference type="EMBL" id="CADEPM010000001">
    <property type="protein sequence ID" value="CAB3398004.1"/>
    <property type="molecule type" value="Genomic_DNA"/>
</dbReference>
<sequence>MLPNISIALLLLVSSAYTSHICLQSSCSTFNVEADIVFVVDSSNSLDQVSFENIRSFLYSFVSSSTISNVDSQVAIYAYGTVAQTVTSLSGGSNLAALQNAINNTLKYQGSSERNIFQALSKVQAEVSSSSGLRDGDFKKVLVVVSADSWTGNSIIGSSLLQQIQKKFDVILAVGVGIKAIKNQNDQLPKLSTALTNTFYVATMDQLSYASAWISAFSCPGVQVVTQTPGPSTMPTQAPSVSCPVKSLQFDVYIIVDVSNKASPSSFTKMKAAIHDFIAPFTISGSGSQFVLVTTGMDSELYYTAFHNGQTRKDILTAVDNLIQDDVAGQTLNMALIAIQGYLAQYKTNNKLLTYFTSTTDWDVNPTDTLNGYKSNYGLKSVAVQWSSSASQSKLTSLFGADCVNTFSDSQNPGPWIQDKMCKNSFC</sequence>
<dbReference type="OrthoDB" id="6262482at2759"/>
<dbReference type="PROSITE" id="PS50234">
    <property type="entry name" value="VWFA"/>
    <property type="match status" value="2"/>
</dbReference>
<feature type="domain" description="VWFA" evidence="2">
    <location>
        <begin position="251"/>
        <end position="398"/>
    </location>
</feature>
<gene>
    <name evidence="3" type="ORF">CBOVIS_LOCUS1335</name>
</gene>
<keyword evidence="4" id="KW-1185">Reference proteome</keyword>
<dbReference type="InterPro" id="IPR036465">
    <property type="entry name" value="vWFA_dom_sf"/>
</dbReference>
<dbReference type="SUPFAM" id="SSF53300">
    <property type="entry name" value="vWA-like"/>
    <property type="match status" value="2"/>
</dbReference>
<dbReference type="InterPro" id="IPR050525">
    <property type="entry name" value="ECM_Assembly_Org"/>
</dbReference>
<evidence type="ECO:0000259" key="2">
    <source>
        <dbReference type="PROSITE" id="PS50234"/>
    </source>
</evidence>
<comment type="caution">
    <text evidence="3">The sequence shown here is derived from an EMBL/GenBank/DDBJ whole genome shotgun (WGS) entry which is preliminary data.</text>
</comment>
<reference evidence="3 4" key="1">
    <citation type="submission" date="2020-04" db="EMBL/GenBank/DDBJ databases">
        <authorList>
            <person name="Laetsch R D."/>
            <person name="Stevens L."/>
            <person name="Kumar S."/>
            <person name="Blaxter L. M."/>
        </authorList>
    </citation>
    <scope>NUCLEOTIDE SEQUENCE [LARGE SCALE GENOMIC DNA]</scope>
</reference>
<proteinExistence type="predicted"/>
<feature type="signal peptide" evidence="1">
    <location>
        <begin position="1"/>
        <end position="18"/>
    </location>
</feature>
<dbReference type="InterPro" id="IPR002035">
    <property type="entry name" value="VWF_A"/>
</dbReference>
<dbReference type="PANTHER" id="PTHR24020">
    <property type="entry name" value="COLLAGEN ALPHA"/>
    <property type="match status" value="1"/>
</dbReference>
<organism evidence="3 4">
    <name type="scientific">Caenorhabditis bovis</name>
    <dbReference type="NCBI Taxonomy" id="2654633"/>
    <lineage>
        <taxon>Eukaryota</taxon>
        <taxon>Metazoa</taxon>
        <taxon>Ecdysozoa</taxon>
        <taxon>Nematoda</taxon>
        <taxon>Chromadorea</taxon>
        <taxon>Rhabditida</taxon>
        <taxon>Rhabditina</taxon>
        <taxon>Rhabditomorpha</taxon>
        <taxon>Rhabditoidea</taxon>
        <taxon>Rhabditidae</taxon>
        <taxon>Peloderinae</taxon>
        <taxon>Caenorhabditis</taxon>
    </lineage>
</organism>
<evidence type="ECO:0000313" key="4">
    <source>
        <dbReference type="Proteomes" id="UP000494206"/>
    </source>
</evidence>
<feature type="domain" description="VWFA" evidence="2">
    <location>
        <begin position="35"/>
        <end position="214"/>
    </location>
</feature>
<dbReference type="Pfam" id="PF00092">
    <property type="entry name" value="VWA"/>
    <property type="match status" value="2"/>
</dbReference>
<feature type="chain" id="PRO_5035849434" description="VWFA domain-containing protein" evidence="1">
    <location>
        <begin position="19"/>
        <end position="427"/>
    </location>
</feature>
<accession>A0A8S1EEP9</accession>
<protein>
    <recommendedName>
        <fullName evidence="2">VWFA domain-containing protein</fullName>
    </recommendedName>
</protein>
<evidence type="ECO:0000256" key="1">
    <source>
        <dbReference type="SAM" id="SignalP"/>
    </source>
</evidence>
<keyword evidence="1" id="KW-0732">Signal</keyword>
<dbReference type="Gene3D" id="3.40.50.410">
    <property type="entry name" value="von Willebrand factor, type A domain"/>
    <property type="match status" value="2"/>
</dbReference>
<dbReference type="AlphaFoldDB" id="A0A8S1EEP9"/>
<dbReference type="Proteomes" id="UP000494206">
    <property type="component" value="Unassembled WGS sequence"/>
</dbReference>